<dbReference type="PANTHER" id="PTHR31739">
    <property type="entry name" value="ENT-COPALYL DIPHOSPHATE SYNTHASE, CHLOROPLASTIC"/>
    <property type="match status" value="1"/>
</dbReference>
<dbReference type="EMBL" id="AUSU01004346">
    <property type="protein sequence ID" value="EPS65247.1"/>
    <property type="molecule type" value="Genomic_DNA"/>
</dbReference>
<reference evidence="5 6" key="1">
    <citation type="journal article" date="2013" name="BMC Genomics">
        <title>The miniature genome of a carnivorous plant Genlisea aurea contains a low number of genes and short non-coding sequences.</title>
        <authorList>
            <person name="Leushkin E.V."/>
            <person name="Sutormin R.A."/>
            <person name="Nabieva E.R."/>
            <person name="Penin A.A."/>
            <person name="Kondrashov A.S."/>
            <person name="Logacheva M.D."/>
        </authorList>
    </citation>
    <scope>NUCLEOTIDE SEQUENCE [LARGE SCALE GENOMIC DNA]</scope>
</reference>
<organism evidence="5 6">
    <name type="scientific">Genlisea aurea</name>
    <dbReference type="NCBI Taxonomy" id="192259"/>
    <lineage>
        <taxon>Eukaryota</taxon>
        <taxon>Viridiplantae</taxon>
        <taxon>Streptophyta</taxon>
        <taxon>Embryophyta</taxon>
        <taxon>Tracheophyta</taxon>
        <taxon>Spermatophyta</taxon>
        <taxon>Magnoliopsida</taxon>
        <taxon>eudicotyledons</taxon>
        <taxon>Gunneridae</taxon>
        <taxon>Pentapetalae</taxon>
        <taxon>asterids</taxon>
        <taxon>lamiids</taxon>
        <taxon>Lamiales</taxon>
        <taxon>Lentibulariaceae</taxon>
        <taxon>Genlisea</taxon>
    </lineage>
</organism>
<dbReference type="InterPro" id="IPR050148">
    <property type="entry name" value="Terpene_synthase-like"/>
</dbReference>
<proteinExistence type="predicted"/>
<comment type="caution">
    <text evidence="5">The sequence shown here is derived from an EMBL/GenBank/DDBJ whole genome shotgun (WGS) entry which is preliminary data.</text>
</comment>
<dbReference type="GO" id="GO:0009686">
    <property type="term" value="P:gibberellin biosynthetic process"/>
    <property type="evidence" value="ECO:0007669"/>
    <property type="project" value="TreeGrafter"/>
</dbReference>
<dbReference type="SUPFAM" id="SSF48576">
    <property type="entry name" value="Terpenoid synthases"/>
    <property type="match status" value="1"/>
</dbReference>
<dbReference type="InterPro" id="IPR001906">
    <property type="entry name" value="Terpene_synth_N"/>
</dbReference>
<dbReference type="GO" id="GO:0010333">
    <property type="term" value="F:terpene synthase activity"/>
    <property type="evidence" value="ECO:0007669"/>
    <property type="project" value="InterPro"/>
</dbReference>
<evidence type="ECO:0000256" key="1">
    <source>
        <dbReference type="ARBA" id="ARBA00001946"/>
    </source>
</evidence>
<dbReference type="PANTHER" id="PTHR31739:SF4">
    <property type="entry name" value="ENT-COPALYL DIPHOSPHATE SYNTHASE, CHLOROPLASTIC"/>
    <property type="match status" value="1"/>
</dbReference>
<dbReference type="FunFam" id="1.50.10.130:FF:000002">
    <property type="entry name" value="Ent-copalyl diphosphate synthase, chloroplastic"/>
    <property type="match status" value="1"/>
</dbReference>
<dbReference type="InterPro" id="IPR036965">
    <property type="entry name" value="Terpene_synth_N_sf"/>
</dbReference>
<comment type="cofactor">
    <cofactor evidence="1">
        <name>Mg(2+)</name>
        <dbReference type="ChEBI" id="CHEBI:18420"/>
    </cofactor>
</comment>
<dbReference type="Pfam" id="PF01397">
    <property type="entry name" value="Terpene_synth"/>
    <property type="match status" value="1"/>
</dbReference>
<dbReference type="GO" id="GO:0009507">
    <property type="term" value="C:chloroplast"/>
    <property type="evidence" value="ECO:0007669"/>
    <property type="project" value="TreeGrafter"/>
</dbReference>
<feature type="domain" description="Terpene synthase N-terminal" evidence="4">
    <location>
        <begin position="183"/>
        <end position="390"/>
    </location>
</feature>
<evidence type="ECO:0000259" key="4">
    <source>
        <dbReference type="Pfam" id="PF01397"/>
    </source>
</evidence>
<dbReference type="SUPFAM" id="SSF48239">
    <property type="entry name" value="Terpenoid cyclases/Protein prenyltransferases"/>
    <property type="match status" value="2"/>
</dbReference>
<dbReference type="OrthoDB" id="2343925at2759"/>
<protein>
    <recommendedName>
        <fullName evidence="4">Terpene synthase N-terminal domain-containing protein</fullName>
    </recommendedName>
</protein>
<dbReference type="GO" id="GO:0000287">
    <property type="term" value="F:magnesium ion binding"/>
    <property type="evidence" value="ECO:0007669"/>
    <property type="project" value="TreeGrafter"/>
</dbReference>
<keyword evidence="6" id="KW-1185">Reference proteome</keyword>
<dbReference type="SFLD" id="SFLDG01014">
    <property type="entry name" value="Terpene_Cyclase_Like_1_N-term"/>
    <property type="match status" value="1"/>
</dbReference>
<evidence type="ECO:0000256" key="3">
    <source>
        <dbReference type="ARBA" id="ARBA00022842"/>
    </source>
</evidence>
<sequence length="457" mass="52435">ADKIESLIDAVTRILNSVGDGNISPSPYDTAWVALLSDSGRPRFPVCLEWIWMNQLEDGSWGDPDAFSIYDRVLNTLACVIALKTWDMHHHKCQKGVAFIEKNIEKMEEEEEDQMPIGFEITFPSLIPIAEKLHLNINISNDSHVLRRVYLKRHLKLSRIPMDVVHRVPTTLLHSLEGLPGLDWESLGKLQSADGSFLFSPASTAFAHSHTGDSRSHRYLADIVQKFRGGVPNVYPVDLFERLWAVDRLSRLGISRYFKSQIEDCIDYVHRYWVAEKGICWARESEVQDIDDTAMGFRLLRLHGRHVSADAFSQFEKAGEFVCFAGQSTQAVTGMYNLYRASQLTYGGEGILERASHFAAEFLRRKRTRGELVDKWIITKDLPGEVGYALDVPWYGSLPRLEARFYLEQYGGQDDVWIGKTLYRMPNVNNDTYLELAKLDYNNCQALHQREWKTIRR</sequence>
<keyword evidence="3" id="KW-0460">Magnesium</keyword>
<accession>S8DYW8</accession>
<dbReference type="AlphaFoldDB" id="S8DYW8"/>
<dbReference type="InterPro" id="IPR008930">
    <property type="entry name" value="Terpenoid_cyclase/PrenylTrfase"/>
</dbReference>
<name>S8DYW8_9LAMI</name>
<feature type="non-terminal residue" evidence="5">
    <location>
        <position position="1"/>
    </location>
</feature>
<evidence type="ECO:0000256" key="2">
    <source>
        <dbReference type="ARBA" id="ARBA00022723"/>
    </source>
</evidence>
<dbReference type="Proteomes" id="UP000015453">
    <property type="component" value="Unassembled WGS sequence"/>
</dbReference>
<dbReference type="SFLD" id="SFLDG01605">
    <property type="entry name" value="Terpene_Cyclase_Like_1_N-term"/>
    <property type="match status" value="1"/>
</dbReference>
<evidence type="ECO:0000313" key="6">
    <source>
        <dbReference type="Proteomes" id="UP000015453"/>
    </source>
</evidence>
<dbReference type="Gene3D" id="1.50.10.130">
    <property type="entry name" value="Terpene synthase, N-terminal domain"/>
    <property type="match status" value="1"/>
</dbReference>
<dbReference type="InterPro" id="IPR008949">
    <property type="entry name" value="Isoprenoid_synthase_dom_sf"/>
</dbReference>
<keyword evidence="2" id="KW-0479">Metal-binding</keyword>
<gene>
    <name evidence="5" type="ORF">M569_09531</name>
</gene>
<dbReference type="Gene3D" id="1.50.10.160">
    <property type="match status" value="1"/>
</dbReference>
<evidence type="ECO:0000313" key="5">
    <source>
        <dbReference type="EMBL" id="EPS65247.1"/>
    </source>
</evidence>